<gene>
    <name evidence="1" type="ORF">M9Y10_044198</name>
</gene>
<comment type="caution">
    <text evidence="1">The sequence shown here is derived from an EMBL/GenBank/DDBJ whole genome shotgun (WGS) entry which is preliminary data.</text>
</comment>
<evidence type="ECO:0008006" key="3">
    <source>
        <dbReference type="Google" id="ProtNLM"/>
    </source>
</evidence>
<organism evidence="1 2">
    <name type="scientific">Tritrichomonas musculus</name>
    <dbReference type="NCBI Taxonomy" id="1915356"/>
    <lineage>
        <taxon>Eukaryota</taxon>
        <taxon>Metamonada</taxon>
        <taxon>Parabasalia</taxon>
        <taxon>Tritrichomonadida</taxon>
        <taxon>Tritrichomonadidae</taxon>
        <taxon>Tritrichomonas</taxon>
    </lineage>
</organism>
<evidence type="ECO:0000313" key="1">
    <source>
        <dbReference type="EMBL" id="KAK8885069.1"/>
    </source>
</evidence>
<accession>A0ABR2K1W1</accession>
<dbReference type="PIRSF" id="PIRSF016599">
    <property type="entry name" value="Xaa-His_dipept"/>
    <property type="match status" value="1"/>
</dbReference>
<dbReference type="Gene3D" id="3.40.630.10">
    <property type="entry name" value="Zn peptidases"/>
    <property type="match status" value="2"/>
</dbReference>
<protein>
    <recommendedName>
        <fullName evidence="3">Clan MH, family M20, peptidase T-like metallopeptidase</fullName>
    </recommendedName>
</protein>
<dbReference type="EMBL" id="JAPFFF010000008">
    <property type="protein sequence ID" value="KAK8885069.1"/>
    <property type="molecule type" value="Genomic_DNA"/>
</dbReference>
<dbReference type="PANTHER" id="PTHR43501:SF1">
    <property type="entry name" value="CYTOSOL NON-SPECIFIC DIPEPTIDASE"/>
    <property type="match status" value="1"/>
</dbReference>
<proteinExistence type="predicted"/>
<dbReference type="SUPFAM" id="SSF53187">
    <property type="entry name" value="Zn-dependent exopeptidases"/>
    <property type="match status" value="1"/>
</dbReference>
<name>A0ABR2K1W1_9EUKA</name>
<sequence length="508" mass="57346">MIDPPSLLSKKKLNLLEQINVENKSFFKWFLALTEIPHGSFHCTELSQKIQNWVKHFGFEPEVDSSNNIVVRIPSNIENNETNLPTVGLQAHIDMVLNGDIKIDQPVNVEIKEQDGVKVLISPNSTLGADDGFGVAIMLEIIESSNLFKHGPLELIFTTDEEPMLHGIRSLAPPPYLKFDYLFNLDSLNGNKIFVGCCGGIGVELKYELKCEPVSPDDFAFIRFNLKGLTGGHSGMNIGKGYASSITWVTRILLFLSEKNIPFRFVKIDAGGRLKNLIPTQFDAIIAVPKDMKDHTMNLIHEIHTRIMFEYFKIECTDFFSDNITIQDPQAATVDDSKRFTDFLILLPNGVHRMSPQFPGTVQSSDSISLLYFDQGCLELHFYMRSSCQSQLNLIMDSFYALLRLFGEKYVIKVIDPYPAWEPKLRSKLAKIVQQVCKDKTNEEIELGLLEVGVEPAMFIEKGYKDAEIVSISPSIPLAHAPGEWIGIEEAMKWRDIVHSSIEKLNKC</sequence>
<reference evidence="1 2" key="1">
    <citation type="submission" date="2024-04" db="EMBL/GenBank/DDBJ databases">
        <title>Tritrichomonas musculus Genome.</title>
        <authorList>
            <person name="Alves-Ferreira E."/>
            <person name="Grigg M."/>
            <person name="Lorenzi H."/>
            <person name="Galac M."/>
        </authorList>
    </citation>
    <scope>NUCLEOTIDE SEQUENCE [LARGE SCALE GENOMIC DNA]</scope>
    <source>
        <strain evidence="1 2">EAF2021</strain>
    </source>
</reference>
<dbReference type="InterPro" id="IPR002933">
    <property type="entry name" value="Peptidase_M20"/>
</dbReference>
<dbReference type="PRINTS" id="PR00934">
    <property type="entry name" value="XHISDIPTASE"/>
</dbReference>
<evidence type="ECO:0000313" key="2">
    <source>
        <dbReference type="Proteomes" id="UP001470230"/>
    </source>
</evidence>
<dbReference type="PANTHER" id="PTHR43501">
    <property type="entry name" value="CYTOSOL NON-SPECIFIC DIPEPTIDASE"/>
    <property type="match status" value="1"/>
</dbReference>
<keyword evidence="2" id="KW-1185">Reference proteome</keyword>
<dbReference type="InterPro" id="IPR001160">
    <property type="entry name" value="Peptidase_M20C"/>
</dbReference>
<dbReference type="Pfam" id="PF01546">
    <property type="entry name" value="Peptidase_M20"/>
    <property type="match status" value="1"/>
</dbReference>
<dbReference type="Proteomes" id="UP001470230">
    <property type="component" value="Unassembled WGS sequence"/>
</dbReference>